<dbReference type="GO" id="GO:0031501">
    <property type="term" value="C:mannosyltransferase complex"/>
    <property type="evidence" value="ECO:0007669"/>
    <property type="project" value="TreeGrafter"/>
</dbReference>
<dbReference type="RefSeq" id="XP_016266093.1">
    <property type="nucleotide sequence ID" value="XM_016402196.1"/>
</dbReference>
<organism evidence="3 4">
    <name type="scientific">Exophiala oligosperma</name>
    <dbReference type="NCBI Taxonomy" id="215243"/>
    <lineage>
        <taxon>Eukaryota</taxon>
        <taxon>Fungi</taxon>
        <taxon>Dikarya</taxon>
        <taxon>Ascomycota</taxon>
        <taxon>Pezizomycotina</taxon>
        <taxon>Eurotiomycetes</taxon>
        <taxon>Chaetothyriomycetidae</taxon>
        <taxon>Chaetothyriales</taxon>
        <taxon>Herpotrichiellaceae</taxon>
        <taxon>Exophiala</taxon>
    </lineage>
</organism>
<sequence>MTNDMNSISLMFLVLLTYSQIVHSNVEKVIFTSSLAEPYPTDASFDNLLLVPLSEEHPTLRTQLNVSFPNSSSPNGQAHWFFLESLRPHQRYEVRICWAATQPTEFSLATFQVDAVLSDSSLLSSVSEYAYARHAKLGTGDIEALQRRKTAVRPDTTLLFLRILAAADYYSPNDTLMMAAPPVAVDVILDRYIFNVFPKSLIPTALYLVLIAGCAWFVSGWVSRVCTAPSNEPPTSKKSQ</sequence>
<dbReference type="Pfam" id="PF10333">
    <property type="entry name" value="Pga1"/>
    <property type="match status" value="1"/>
</dbReference>
<protein>
    <submittedName>
        <fullName evidence="3">Uncharacterized protein</fullName>
    </submittedName>
</protein>
<evidence type="ECO:0000256" key="2">
    <source>
        <dbReference type="SAM" id="SignalP"/>
    </source>
</evidence>
<name>A0A0D2C7V5_9EURO</name>
<dbReference type="GeneID" id="27353659"/>
<dbReference type="GO" id="GO:0006506">
    <property type="term" value="P:GPI anchor biosynthetic process"/>
    <property type="evidence" value="ECO:0007669"/>
    <property type="project" value="TreeGrafter"/>
</dbReference>
<dbReference type="PANTHER" id="PTHR28022">
    <property type="entry name" value="GPI MANNOSYLTRANSFERASE 2 SUBUNIT PGA1"/>
    <property type="match status" value="1"/>
</dbReference>
<evidence type="ECO:0000313" key="4">
    <source>
        <dbReference type="Proteomes" id="UP000053342"/>
    </source>
</evidence>
<dbReference type="OrthoDB" id="3360032at2759"/>
<dbReference type="HOGENOM" id="CLU_062870_0_0_1"/>
<keyword evidence="1" id="KW-0812">Transmembrane</keyword>
<keyword evidence="1" id="KW-1133">Transmembrane helix</keyword>
<dbReference type="Proteomes" id="UP000053342">
    <property type="component" value="Unassembled WGS sequence"/>
</dbReference>
<dbReference type="GO" id="GO:0000030">
    <property type="term" value="F:mannosyltransferase activity"/>
    <property type="evidence" value="ECO:0007669"/>
    <property type="project" value="TreeGrafter"/>
</dbReference>
<gene>
    <name evidence="3" type="ORF">PV06_01585</name>
</gene>
<keyword evidence="4" id="KW-1185">Reference proteome</keyword>
<dbReference type="AlphaFoldDB" id="A0A0D2C7V5"/>
<keyword evidence="1" id="KW-0472">Membrane</keyword>
<dbReference type="GO" id="GO:0005789">
    <property type="term" value="C:endoplasmic reticulum membrane"/>
    <property type="evidence" value="ECO:0007669"/>
    <property type="project" value="TreeGrafter"/>
</dbReference>
<dbReference type="PANTHER" id="PTHR28022:SF1">
    <property type="entry name" value="GPI MANNOSYLTRANSFERASE 2 SUBUNIT PGA1"/>
    <property type="match status" value="1"/>
</dbReference>
<reference evidence="3 4" key="1">
    <citation type="submission" date="2015-01" db="EMBL/GenBank/DDBJ databases">
        <title>The Genome Sequence of Exophiala oligosperma CBS72588.</title>
        <authorList>
            <consortium name="The Broad Institute Genomics Platform"/>
            <person name="Cuomo C."/>
            <person name="de Hoog S."/>
            <person name="Gorbushina A."/>
            <person name="Stielow B."/>
            <person name="Teixiera M."/>
            <person name="Abouelleil A."/>
            <person name="Chapman S.B."/>
            <person name="Priest M."/>
            <person name="Young S.K."/>
            <person name="Wortman J."/>
            <person name="Nusbaum C."/>
            <person name="Birren B."/>
        </authorList>
    </citation>
    <scope>NUCLEOTIDE SEQUENCE [LARGE SCALE GENOMIC DNA]</scope>
    <source>
        <strain evidence="3 4">CBS 72588</strain>
    </source>
</reference>
<dbReference type="InterPro" id="IPR019433">
    <property type="entry name" value="GPI_ManTrfase_II_coact_Pga1"/>
</dbReference>
<feature type="transmembrane region" description="Helical" evidence="1">
    <location>
        <begin position="201"/>
        <end position="222"/>
    </location>
</feature>
<accession>A0A0D2C7V5</accession>
<dbReference type="VEuPathDB" id="FungiDB:PV06_01585"/>
<evidence type="ECO:0000313" key="3">
    <source>
        <dbReference type="EMBL" id="KIW45877.1"/>
    </source>
</evidence>
<evidence type="ECO:0000256" key="1">
    <source>
        <dbReference type="SAM" id="Phobius"/>
    </source>
</evidence>
<keyword evidence="2" id="KW-0732">Signal</keyword>
<feature type="chain" id="PRO_5002239531" evidence="2">
    <location>
        <begin position="25"/>
        <end position="240"/>
    </location>
</feature>
<feature type="signal peptide" evidence="2">
    <location>
        <begin position="1"/>
        <end position="24"/>
    </location>
</feature>
<proteinExistence type="predicted"/>
<dbReference type="EMBL" id="KN847333">
    <property type="protein sequence ID" value="KIW45877.1"/>
    <property type="molecule type" value="Genomic_DNA"/>
</dbReference>